<evidence type="ECO:0000256" key="3">
    <source>
        <dbReference type="ARBA" id="ARBA00022485"/>
    </source>
</evidence>
<evidence type="ECO:0000313" key="10">
    <source>
        <dbReference type="Proteomes" id="UP000466730"/>
    </source>
</evidence>
<comment type="caution">
    <text evidence="9">The sequence shown here is derived from an EMBL/GenBank/DDBJ whole genome shotgun (WGS) entry which is preliminary data.</text>
</comment>
<dbReference type="EMBL" id="WJPO01000054">
    <property type="protein sequence ID" value="MRH22923.1"/>
    <property type="molecule type" value="Genomic_DNA"/>
</dbReference>
<evidence type="ECO:0000256" key="5">
    <source>
        <dbReference type="ARBA" id="ARBA00022982"/>
    </source>
</evidence>
<gene>
    <name evidence="9" type="ORF">GH815_18350</name>
</gene>
<dbReference type="PROSITE" id="PS51379">
    <property type="entry name" value="4FE4S_FER_2"/>
    <property type="match status" value="1"/>
</dbReference>
<reference evidence="9 10" key="1">
    <citation type="submission" date="2019-11" db="EMBL/GenBank/DDBJ databases">
        <title>Draft Whole-Genome sequence of the marine photosynthetic bacterium Rhodovulum strictum DSM 11289.</title>
        <authorList>
            <person name="Kyndt J.A."/>
            <person name="Meyer T.E."/>
        </authorList>
    </citation>
    <scope>NUCLEOTIDE SEQUENCE [LARGE SCALE GENOMIC DNA]</scope>
    <source>
        <strain evidence="9 10">DSM 11289</strain>
    </source>
</reference>
<dbReference type="InterPro" id="IPR017900">
    <property type="entry name" value="4Fe4S_Fe_S_CS"/>
</dbReference>
<dbReference type="SUPFAM" id="SSF54862">
    <property type="entry name" value="4Fe-4S ferredoxins"/>
    <property type="match status" value="1"/>
</dbReference>
<dbReference type="Gene3D" id="3.30.70.20">
    <property type="match status" value="1"/>
</dbReference>
<dbReference type="OrthoDB" id="9803397at2"/>
<evidence type="ECO:0000256" key="2">
    <source>
        <dbReference type="ARBA" id="ARBA00022448"/>
    </source>
</evidence>
<proteinExistence type="predicted"/>
<dbReference type="PROSITE" id="PS00198">
    <property type="entry name" value="4FE4S_FER_1"/>
    <property type="match status" value="1"/>
</dbReference>
<keyword evidence="6" id="KW-0408">Iron</keyword>
<evidence type="ECO:0000256" key="1">
    <source>
        <dbReference type="ARBA" id="ARBA00001966"/>
    </source>
</evidence>
<dbReference type="Pfam" id="PF13237">
    <property type="entry name" value="Fer4_10"/>
    <property type="match status" value="1"/>
</dbReference>
<keyword evidence="2" id="KW-0813">Transport</keyword>
<dbReference type="GO" id="GO:0051539">
    <property type="term" value="F:4 iron, 4 sulfur cluster binding"/>
    <property type="evidence" value="ECO:0007669"/>
    <property type="project" value="UniProtKB-KW"/>
</dbReference>
<evidence type="ECO:0000313" key="9">
    <source>
        <dbReference type="EMBL" id="MRH22923.1"/>
    </source>
</evidence>
<keyword evidence="3" id="KW-0004">4Fe-4S</keyword>
<keyword evidence="7" id="KW-0411">Iron-sulfur</keyword>
<dbReference type="RefSeq" id="WP_153750176.1">
    <property type="nucleotide sequence ID" value="NZ_BAAADI010000068.1"/>
</dbReference>
<dbReference type="InterPro" id="IPR017896">
    <property type="entry name" value="4Fe4S_Fe-S-bd"/>
</dbReference>
<keyword evidence="10" id="KW-1185">Reference proteome</keyword>
<evidence type="ECO:0000256" key="6">
    <source>
        <dbReference type="ARBA" id="ARBA00023004"/>
    </source>
</evidence>
<dbReference type="FunFam" id="3.30.70.20:FF:000045">
    <property type="entry name" value="Ferredoxin, 4Fe-4S"/>
    <property type="match status" value="1"/>
</dbReference>
<dbReference type="AlphaFoldDB" id="A0A844BPQ6"/>
<evidence type="ECO:0000256" key="4">
    <source>
        <dbReference type="ARBA" id="ARBA00022723"/>
    </source>
</evidence>
<accession>A0A844BPQ6</accession>
<keyword evidence="5" id="KW-0249">Electron transport</keyword>
<organism evidence="9 10">
    <name type="scientific">Rhodovulum strictum</name>
    <dbReference type="NCBI Taxonomy" id="58314"/>
    <lineage>
        <taxon>Bacteria</taxon>
        <taxon>Pseudomonadati</taxon>
        <taxon>Pseudomonadota</taxon>
        <taxon>Alphaproteobacteria</taxon>
        <taxon>Rhodobacterales</taxon>
        <taxon>Paracoccaceae</taxon>
        <taxon>Rhodovulum</taxon>
    </lineage>
</organism>
<sequence>MAYRIVTAQCTACGACEFECPNAAIGMQGESYVIDAGLCTECAGQFDNPQCAEICPVPGTCVPG</sequence>
<dbReference type="GO" id="GO:0046872">
    <property type="term" value="F:metal ion binding"/>
    <property type="evidence" value="ECO:0007669"/>
    <property type="project" value="UniProtKB-KW"/>
</dbReference>
<name>A0A844BPQ6_9RHOB</name>
<evidence type="ECO:0000259" key="8">
    <source>
        <dbReference type="PROSITE" id="PS51379"/>
    </source>
</evidence>
<protein>
    <submittedName>
        <fullName evidence="9">Ferredoxin</fullName>
    </submittedName>
</protein>
<feature type="domain" description="4Fe-4S ferredoxin-type" evidence="8">
    <location>
        <begin position="1"/>
        <end position="30"/>
    </location>
</feature>
<comment type="cofactor">
    <cofactor evidence="1">
        <name>[4Fe-4S] cluster</name>
        <dbReference type="ChEBI" id="CHEBI:49883"/>
    </cofactor>
</comment>
<keyword evidence="4" id="KW-0479">Metal-binding</keyword>
<dbReference type="Proteomes" id="UP000466730">
    <property type="component" value="Unassembled WGS sequence"/>
</dbReference>
<evidence type="ECO:0000256" key="7">
    <source>
        <dbReference type="ARBA" id="ARBA00023014"/>
    </source>
</evidence>